<dbReference type="Proteomes" id="UP000759131">
    <property type="component" value="Unassembled WGS sequence"/>
</dbReference>
<protein>
    <submittedName>
        <fullName evidence="2">Uncharacterized protein</fullName>
    </submittedName>
</protein>
<feature type="region of interest" description="Disordered" evidence="1">
    <location>
        <begin position="1"/>
        <end position="25"/>
    </location>
</feature>
<name>A0A7R9KHI5_9ACAR</name>
<organism evidence="2">
    <name type="scientific">Medioppia subpectinata</name>
    <dbReference type="NCBI Taxonomy" id="1979941"/>
    <lineage>
        <taxon>Eukaryota</taxon>
        <taxon>Metazoa</taxon>
        <taxon>Ecdysozoa</taxon>
        <taxon>Arthropoda</taxon>
        <taxon>Chelicerata</taxon>
        <taxon>Arachnida</taxon>
        <taxon>Acari</taxon>
        <taxon>Acariformes</taxon>
        <taxon>Sarcoptiformes</taxon>
        <taxon>Oribatida</taxon>
        <taxon>Brachypylina</taxon>
        <taxon>Oppioidea</taxon>
        <taxon>Oppiidae</taxon>
        <taxon>Medioppia</taxon>
    </lineage>
</organism>
<dbReference type="EMBL" id="CAJPIZ010001553">
    <property type="protein sequence ID" value="CAG2103683.1"/>
    <property type="molecule type" value="Genomic_DNA"/>
</dbReference>
<accession>A0A7R9KHI5</accession>
<evidence type="ECO:0000313" key="2">
    <source>
        <dbReference type="EMBL" id="CAD7623253.1"/>
    </source>
</evidence>
<sequence length="76" mass="8637">MIGFKFRRLNTEMSSESSDDSNGVNQVLDTIDMNGNDELMTTEDNDSQALDQLVDEDMDLNEMIMLCVKRLNAKVM</sequence>
<dbReference type="AlphaFoldDB" id="A0A7R9KHI5"/>
<dbReference type="EMBL" id="OC856128">
    <property type="protein sequence ID" value="CAD7623253.1"/>
    <property type="molecule type" value="Genomic_DNA"/>
</dbReference>
<evidence type="ECO:0000256" key="1">
    <source>
        <dbReference type="SAM" id="MobiDB-lite"/>
    </source>
</evidence>
<proteinExistence type="predicted"/>
<keyword evidence="3" id="KW-1185">Reference proteome</keyword>
<gene>
    <name evidence="2" type="ORF">OSB1V03_LOCUS3710</name>
</gene>
<evidence type="ECO:0000313" key="3">
    <source>
        <dbReference type="Proteomes" id="UP000759131"/>
    </source>
</evidence>
<reference evidence="2" key="1">
    <citation type="submission" date="2020-11" db="EMBL/GenBank/DDBJ databases">
        <authorList>
            <person name="Tran Van P."/>
        </authorList>
    </citation>
    <scope>NUCLEOTIDE SEQUENCE</scope>
</reference>
<feature type="compositionally biased region" description="Polar residues" evidence="1">
    <location>
        <begin position="11"/>
        <end position="25"/>
    </location>
</feature>